<keyword evidence="3" id="KW-1185">Reference proteome</keyword>
<comment type="caution">
    <text evidence="2">The sequence shown here is derived from an EMBL/GenBank/DDBJ whole genome shotgun (WGS) entry which is preliminary data.</text>
</comment>
<name>A0A0R1K4P6_9LACO</name>
<keyword evidence="1" id="KW-0472">Membrane</keyword>
<organism evidence="2 3">
    <name type="scientific">Companilactobacillus nodensis DSM 19682 = JCM 14932 = NBRC 107160</name>
    <dbReference type="NCBI Taxonomy" id="1423775"/>
    <lineage>
        <taxon>Bacteria</taxon>
        <taxon>Bacillati</taxon>
        <taxon>Bacillota</taxon>
        <taxon>Bacilli</taxon>
        <taxon>Lactobacillales</taxon>
        <taxon>Lactobacillaceae</taxon>
        <taxon>Companilactobacillus</taxon>
    </lineage>
</organism>
<reference evidence="2 3" key="1">
    <citation type="journal article" date="2015" name="Genome Announc.">
        <title>Expanding the biotechnology potential of lactobacilli through comparative genomics of 213 strains and associated genera.</title>
        <authorList>
            <person name="Sun Z."/>
            <person name="Harris H.M."/>
            <person name="McCann A."/>
            <person name="Guo C."/>
            <person name="Argimon S."/>
            <person name="Zhang W."/>
            <person name="Yang X."/>
            <person name="Jeffery I.B."/>
            <person name="Cooney J.C."/>
            <person name="Kagawa T.F."/>
            <person name="Liu W."/>
            <person name="Song Y."/>
            <person name="Salvetti E."/>
            <person name="Wrobel A."/>
            <person name="Rasinkangas P."/>
            <person name="Parkhill J."/>
            <person name="Rea M.C."/>
            <person name="O'Sullivan O."/>
            <person name="Ritari J."/>
            <person name="Douillard F.P."/>
            <person name="Paul Ross R."/>
            <person name="Yang R."/>
            <person name="Briner A.E."/>
            <person name="Felis G.E."/>
            <person name="de Vos W.M."/>
            <person name="Barrangou R."/>
            <person name="Klaenhammer T.R."/>
            <person name="Caufield P.W."/>
            <person name="Cui Y."/>
            <person name="Zhang H."/>
            <person name="O'Toole P.W."/>
        </authorList>
    </citation>
    <scope>NUCLEOTIDE SEQUENCE [LARGE SCALE GENOMIC DNA]</scope>
    <source>
        <strain evidence="2 3">DSM 19682</strain>
    </source>
</reference>
<dbReference type="Proteomes" id="UP000051248">
    <property type="component" value="Unassembled WGS sequence"/>
</dbReference>
<feature type="transmembrane region" description="Helical" evidence="1">
    <location>
        <begin position="37"/>
        <end position="54"/>
    </location>
</feature>
<dbReference type="EMBL" id="AZDZ01000022">
    <property type="protein sequence ID" value="KRK78550.1"/>
    <property type="molecule type" value="Genomic_DNA"/>
</dbReference>
<gene>
    <name evidence="2" type="ORF">FD03_GL002325</name>
</gene>
<evidence type="ECO:0000313" key="3">
    <source>
        <dbReference type="Proteomes" id="UP000051248"/>
    </source>
</evidence>
<feature type="transmembrane region" description="Helical" evidence="1">
    <location>
        <begin position="6"/>
        <end position="25"/>
    </location>
</feature>
<dbReference type="AlphaFoldDB" id="A0A0R1K4P6"/>
<dbReference type="RefSeq" id="WP_155832073.1">
    <property type="nucleotide sequence ID" value="NZ_AZDZ01000022.1"/>
</dbReference>
<dbReference type="PATRIC" id="fig|1423775.4.peg.2364"/>
<evidence type="ECO:0000313" key="2">
    <source>
        <dbReference type="EMBL" id="KRK78550.1"/>
    </source>
</evidence>
<evidence type="ECO:0000256" key="1">
    <source>
        <dbReference type="SAM" id="Phobius"/>
    </source>
</evidence>
<accession>A0A0R1K4P6</accession>
<keyword evidence="1" id="KW-1133">Transmembrane helix</keyword>
<protein>
    <submittedName>
        <fullName evidence="2">Uncharacterized protein</fullName>
    </submittedName>
</protein>
<keyword evidence="1" id="KW-0812">Transmembrane</keyword>
<sequence length="56" mass="6500">MFIDLLLIFLMILITYTGWKMIAIGKQESFTNVFTKVTIALGIVMVFLLKYWIALL</sequence>
<proteinExistence type="predicted"/>